<organism evidence="7 8">
    <name type="scientific">Stachybotrys chartarum (strain CBS 109288 / IBT 7711)</name>
    <name type="common">Toxic black mold</name>
    <name type="synonym">Stilbospora chartarum</name>
    <dbReference type="NCBI Taxonomy" id="1280523"/>
    <lineage>
        <taxon>Eukaryota</taxon>
        <taxon>Fungi</taxon>
        <taxon>Dikarya</taxon>
        <taxon>Ascomycota</taxon>
        <taxon>Pezizomycotina</taxon>
        <taxon>Sordariomycetes</taxon>
        <taxon>Hypocreomycetidae</taxon>
        <taxon>Hypocreales</taxon>
        <taxon>Stachybotryaceae</taxon>
        <taxon>Stachybotrys</taxon>
    </lineage>
</organism>
<dbReference type="PANTHER" id="PTHR36206:SF12">
    <property type="entry name" value="ASPERCRYPTIN BIOSYNTHESIS CLUSTER-SPECIFIC TRANSCRIPTION REGULATOR ATNN-RELATED"/>
    <property type="match status" value="1"/>
</dbReference>
<keyword evidence="8" id="KW-1185">Reference proteome</keyword>
<evidence type="ECO:0000256" key="4">
    <source>
        <dbReference type="ARBA" id="ARBA00023125"/>
    </source>
</evidence>
<keyword evidence="6" id="KW-0539">Nucleus</keyword>
<gene>
    <name evidence="7" type="ORF">S7711_09823</name>
</gene>
<dbReference type="PANTHER" id="PTHR36206">
    <property type="entry name" value="ASPERCRYPTIN BIOSYNTHESIS CLUSTER-SPECIFIC TRANSCRIPTION REGULATOR ATNN-RELATED"/>
    <property type="match status" value="1"/>
</dbReference>
<evidence type="ECO:0000256" key="3">
    <source>
        <dbReference type="ARBA" id="ARBA00023015"/>
    </source>
</evidence>
<dbReference type="EMBL" id="KL647832">
    <property type="protein sequence ID" value="KEY73563.1"/>
    <property type="molecule type" value="Genomic_DNA"/>
</dbReference>
<evidence type="ECO:0000256" key="1">
    <source>
        <dbReference type="ARBA" id="ARBA00022723"/>
    </source>
</evidence>
<keyword evidence="2" id="KW-0862">Zinc</keyword>
<evidence type="ECO:0000256" key="6">
    <source>
        <dbReference type="ARBA" id="ARBA00023242"/>
    </source>
</evidence>
<proteinExistence type="predicted"/>
<keyword evidence="3" id="KW-0805">Transcription regulation</keyword>
<dbReference type="InterPro" id="IPR052360">
    <property type="entry name" value="Transcr_Regulatory_Proteins"/>
</dbReference>
<evidence type="ECO:0000313" key="7">
    <source>
        <dbReference type="EMBL" id="KEY73563.1"/>
    </source>
</evidence>
<dbReference type="GO" id="GO:0003677">
    <property type="term" value="F:DNA binding"/>
    <property type="evidence" value="ECO:0007669"/>
    <property type="project" value="UniProtKB-KW"/>
</dbReference>
<evidence type="ECO:0000256" key="5">
    <source>
        <dbReference type="ARBA" id="ARBA00023163"/>
    </source>
</evidence>
<accession>A0A084B7N4</accession>
<name>A0A084B7N4_STACB</name>
<dbReference type="OrthoDB" id="3145928at2759"/>
<dbReference type="HOGENOM" id="CLU_031724_0_0_1"/>
<dbReference type="GO" id="GO:0046872">
    <property type="term" value="F:metal ion binding"/>
    <property type="evidence" value="ECO:0007669"/>
    <property type="project" value="UniProtKB-KW"/>
</dbReference>
<keyword evidence="4" id="KW-0238">DNA-binding</keyword>
<keyword evidence="1" id="KW-0479">Metal-binding</keyword>
<dbReference type="AlphaFoldDB" id="A0A084B7N4"/>
<sequence>MQGFRILRPLIFDIDGTETERSLFHKFKVAADIGLSLHVCDCTSFWNRLALRLAHQEDAVKHALVALGAAYQRYRVVERATDDNGGAQISELETLTIIQYNKALFNLRQQVAKQLPQSVELTLICCLLFLCLENLRSSYVGALDHLKYGLRVIVSLVDLQDCYGLVTRRIAPQRDDNQTTSGSYFTRRDWRDLILQFRRSEVCASAFSNSLEPLIALKLYNISRFDDGRITYASEFSSLAAAHDAAFSYTSDVYARAWEVRNHKGDIEFWRNPRVQHEQQCLRGRGRRLVTKYARFMSSRIAPGPGTAEHFSGYVDLILLKCAQIILEKIPYPGSETANTEGQGISHESTFKAIIYLASLLQKGSIQAPRKTCPLPDLGIIAPVYVVYTTSNDTELKSRAAELLKQMCRRDELWDAKFLVRLLRRIEQISQGNDAWIEEDHDSCPRNARQLDLMLSREETDSTMASFPSGFVLCIPN</sequence>
<dbReference type="Proteomes" id="UP000028045">
    <property type="component" value="Unassembled WGS sequence"/>
</dbReference>
<protein>
    <recommendedName>
        <fullName evidence="9">Transcription factor domain-containing protein</fullName>
    </recommendedName>
</protein>
<reference evidence="7 8" key="1">
    <citation type="journal article" date="2014" name="BMC Genomics">
        <title>Comparative genome sequencing reveals chemotype-specific gene clusters in the toxigenic black mold Stachybotrys.</title>
        <authorList>
            <person name="Semeiks J."/>
            <person name="Borek D."/>
            <person name="Otwinowski Z."/>
            <person name="Grishin N.V."/>
        </authorList>
    </citation>
    <scope>NUCLEOTIDE SEQUENCE [LARGE SCALE GENOMIC DNA]</scope>
    <source>
        <strain evidence="8">CBS 109288 / IBT 7711</strain>
    </source>
</reference>
<evidence type="ECO:0000256" key="2">
    <source>
        <dbReference type="ARBA" id="ARBA00022833"/>
    </source>
</evidence>
<evidence type="ECO:0000313" key="8">
    <source>
        <dbReference type="Proteomes" id="UP000028045"/>
    </source>
</evidence>
<evidence type="ECO:0008006" key="9">
    <source>
        <dbReference type="Google" id="ProtNLM"/>
    </source>
</evidence>
<keyword evidence="5" id="KW-0804">Transcription</keyword>